<accession>A0ABN3DFV4</accession>
<keyword evidence="3" id="KW-1185">Reference proteome</keyword>
<dbReference type="Proteomes" id="UP001500929">
    <property type="component" value="Unassembled WGS sequence"/>
</dbReference>
<name>A0ABN3DFV4_9MICO</name>
<dbReference type="EMBL" id="BAAAQY010000003">
    <property type="protein sequence ID" value="GAA2230062.1"/>
    <property type="molecule type" value="Genomic_DNA"/>
</dbReference>
<reference evidence="2 3" key="1">
    <citation type="journal article" date="2019" name="Int. J. Syst. Evol. Microbiol.">
        <title>The Global Catalogue of Microorganisms (GCM) 10K type strain sequencing project: providing services to taxonomists for standard genome sequencing and annotation.</title>
        <authorList>
            <consortium name="The Broad Institute Genomics Platform"/>
            <consortium name="The Broad Institute Genome Sequencing Center for Infectious Disease"/>
            <person name="Wu L."/>
            <person name="Ma J."/>
        </authorList>
    </citation>
    <scope>NUCLEOTIDE SEQUENCE [LARGE SCALE GENOMIC DNA]</scope>
    <source>
        <strain evidence="2 3">JCM 16117</strain>
    </source>
</reference>
<gene>
    <name evidence="2" type="ORF">GCM10009851_13490</name>
</gene>
<organism evidence="2 3">
    <name type="scientific">Herbiconiux moechotypicola</name>
    <dbReference type="NCBI Taxonomy" id="637393"/>
    <lineage>
        <taxon>Bacteria</taxon>
        <taxon>Bacillati</taxon>
        <taxon>Actinomycetota</taxon>
        <taxon>Actinomycetes</taxon>
        <taxon>Micrococcales</taxon>
        <taxon>Microbacteriaceae</taxon>
        <taxon>Herbiconiux</taxon>
    </lineage>
</organism>
<evidence type="ECO:0000313" key="3">
    <source>
        <dbReference type="Proteomes" id="UP001500929"/>
    </source>
</evidence>
<comment type="caution">
    <text evidence="2">The sequence shown here is derived from an EMBL/GenBank/DDBJ whole genome shotgun (WGS) entry which is preliminary data.</text>
</comment>
<protein>
    <submittedName>
        <fullName evidence="2">Uncharacterized protein</fullName>
    </submittedName>
</protein>
<proteinExistence type="predicted"/>
<evidence type="ECO:0000313" key="2">
    <source>
        <dbReference type="EMBL" id="GAA2230062.1"/>
    </source>
</evidence>
<feature type="region of interest" description="Disordered" evidence="1">
    <location>
        <begin position="45"/>
        <end position="76"/>
    </location>
</feature>
<dbReference type="RefSeq" id="WP_259478847.1">
    <property type="nucleotide sequence ID" value="NZ_BAAAQY010000003.1"/>
</dbReference>
<evidence type="ECO:0000256" key="1">
    <source>
        <dbReference type="SAM" id="MobiDB-lite"/>
    </source>
</evidence>
<sequence>MSATLAEVELPTEHGVYTAQPERPQTGIIYVLDDRGWKVVWNGEPGDHLTSARRTPQPGSRPLVRLAPPPPGLPTAPGLYQDKDGDAWLLDVHDSWSLVTVSGRLPDSDEARDYRPHAFLPFSPLTIAKD</sequence>